<dbReference type="Proteomes" id="UP001500841">
    <property type="component" value="Unassembled WGS sequence"/>
</dbReference>
<dbReference type="CDD" id="cd04912">
    <property type="entry name" value="ACT_AKiii-LysC-EC-like_1"/>
    <property type="match status" value="1"/>
</dbReference>
<evidence type="ECO:0000256" key="3">
    <source>
        <dbReference type="ARBA" id="ARBA00022679"/>
    </source>
</evidence>
<feature type="domain" description="Aspartate/glutamate/uridylate kinase" evidence="10">
    <location>
        <begin position="13"/>
        <end position="288"/>
    </location>
</feature>
<evidence type="ECO:0000256" key="8">
    <source>
        <dbReference type="RuleBase" id="RU003448"/>
    </source>
</evidence>
<keyword evidence="4" id="KW-0547">Nucleotide-binding</keyword>
<keyword evidence="6" id="KW-0067">ATP-binding</keyword>
<organism evidence="12 13">
    <name type="scientific">Mucilaginibacter panaciglaebae</name>
    <dbReference type="NCBI Taxonomy" id="502331"/>
    <lineage>
        <taxon>Bacteria</taxon>
        <taxon>Pseudomonadati</taxon>
        <taxon>Bacteroidota</taxon>
        <taxon>Sphingobacteriia</taxon>
        <taxon>Sphingobacteriales</taxon>
        <taxon>Sphingobacteriaceae</taxon>
        <taxon>Mucilaginibacter</taxon>
    </lineage>
</organism>
<dbReference type="CDD" id="cd04243">
    <property type="entry name" value="AAK_AK-HSDH-like"/>
    <property type="match status" value="1"/>
</dbReference>
<evidence type="ECO:0000256" key="1">
    <source>
        <dbReference type="ARBA" id="ARBA00004766"/>
    </source>
</evidence>
<evidence type="ECO:0000256" key="5">
    <source>
        <dbReference type="ARBA" id="ARBA00022777"/>
    </source>
</evidence>
<evidence type="ECO:0000256" key="9">
    <source>
        <dbReference type="RuleBase" id="RU004249"/>
    </source>
</evidence>
<evidence type="ECO:0000256" key="7">
    <source>
        <dbReference type="ARBA" id="ARBA00047872"/>
    </source>
</evidence>
<accession>A0ABP7X518</accession>
<dbReference type="Gene3D" id="3.30.70.260">
    <property type="match status" value="2"/>
</dbReference>
<dbReference type="EMBL" id="BAABCV010000014">
    <property type="protein sequence ID" value="GAA4104370.1"/>
    <property type="molecule type" value="Genomic_DNA"/>
</dbReference>
<feature type="domain" description="Aspartokinase ACT" evidence="11">
    <location>
        <begin position="390"/>
        <end position="447"/>
    </location>
</feature>
<dbReference type="Pfam" id="PF00696">
    <property type="entry name" value="AA_kinase"/>
    <property type="match status" value="1"/>
</dbReference>
<dbReference type="PANTHER" id="PTHR21499">
    <property type="entry name" value="ASPARTATE KINASE"/>
    <property type="match status" value="1"/>
</dbReference>
<evidence type="ECO:0000313" key="12">
    <source>
        <dbReference type="EMBL" id="GAA4104370.1"/>
    </source>
</evidence>
<dbReference type="InterPro" id="IPR045865">
    <property type="entry name" value="ACT-like_dom_sf"/>
</dbReference>
<dbReference type="InterPro" id="IPR054352">
    <property type="entry name" value="ACT_Aspartokinase"/>
</dbReference>
<comment type="pathway">
    <text evidence="1 9">Amino-acid biosynthesis; L-lysine biosynthesis via DAP pathway; (S)-tetrahydrodipicolinate from L-aspartate: step 1/4.</text>
</comment>
<protein>
    <recommendedName>
        <fullName evidence="8">Aspartokinase</fullName>
        <ecNumber evidence="8">2.7.2.4</ecNumber>
    </recommendedName>
</protein>
<name>A0ABP7X518_9SPHI</name>
<dbReference type="GO" id="GO:0016301">
    <property type="term" value="F:kinase activity"/>
    <property type="evidence" value="ECO:0007669"/>
    <property type="project" value="UniProtKB-KW"/>
</dbReference>
<dbReference type="InterPro" id="IPR001048">
    <property type="entry name" value="Asp/Glu/Uridylate_kinase"/>
</dbReference>
<comment type="catalytic activity">
    <reaction evidence="7 8">
        <text>L-aspartate + ATP = 4-phospho-L-aspartate + ADP</text>
        <dbReference type="Rhea" id="RHEA:23776"/>
        <dbReference type="ChEBI" id="CHEBI:29991"/>
        <dbReference type="ChEBI" id="CHEBI:30616"/>
        <dbReference type="ChEBI" id="CHEBI:57535"/>
        <dbReference type="ChEBI" id="CHEBI:456216"/>
        <dbReference type="EC" id="2.7.2.4"/>
    </reaction>
</comment>
<gene>
    <name evidence="12" type="ORF">GCM10022392_32420</name>
</gene>
<dbReference type="Gene3D" id="3.40.1160.10">
    <property type="entry name" value="Acetylglutamate kinase-like"/>
    <property type="match status" value="1"/>
</dbReference>
<keyword evidence="3 8" id="KW-0808">Transferase</keyword>
<keyword evidence="13" id="KW-1185">Reference proteome</keyword>
<dbReference type="SUPFAM" id="SSF55021">
    <property type="entry name" value="ACT-like"/>
    <property type="match status" value="2"/>
</dbReference>
<dbReference type="InterPro" id="IPR036393">
    <property type="entry name" value="AceGlu_kinase-like_sf"/>
</dbReference>
<evidence type="ECO:0000313" key="13">
    <source>
        <dbReference type="Proteomes" id="UP001500841"/>
    </source>
</evidence>
<evidence type="ECO:0000259" key="10">
    <source>
        <dbReference type="Pfam" id="PF00696"/>
    </source>
</evidence>
<dbReference type="InterPro" id="IPR001341">
    <property type="entry name" value="Asp_kinase"/>
</dbReference>
<keyword evidence="5 8" id="KW-0418">Kinase</keyword>
<comment type="pathway">
    <text evidence="9">Amino-acid biosynthesis; L-threonine biosynthesis; L-threonine from L-aspartate: step 1/5.</text>
</comment>
<comment type="pathway">
    <text evidence="9">Amino-acid biosynthesis; L-methionine biosynthesis via de novo pathway; L-homoserine from L-aspartate: step 1/3.</text>
</comment>
<proteinExistence type="inferred from homology"/>
<keyword evidence="9" id="KW-0028">Amino-acid biosynthesis</keyword>
<evidence type="ECO:0000256" key="2">
    <source>
        <dbReference type="ARBA" id="ARBA00010122"/>
    </source>
</evidence>
<dbReference type="NCBIfam" id="TIGR00657">
    <property type="entry name" value="asp_kinases"/>
    <property type="match status" value="1"/>
</dbReference>
<sequence length="449" mass="49822">MLNSSSIVFKSDKMKVLKFGGTSVGSPERMKKLLDIIDVSERQIVVLSAVSGTTNSLVEIGQAYLAGDKPKAGQLIAVLKEKYETFIRELFARPEFLAQGKEVIEYHFSLLSNLANDLFTPVEDKIVLAQGELLSTTLYHVYLKEIGIPSVLLHALDFMKTDEDNEPDVDHITTHLTPLLDAAPDNKLFITQGYICRNAFGEIDNLRRGGSDYTASLIGAGIRSEEVQIWTDIDGMHNNDPRIVQGTKPIAQLSFDEAAELAYFGAKILHPQSVFPAQKYKIPVRLLNTMDPQAKGTLITTDSEKNQIKSIAAKDGITAIKVNSSRMLLAYGFLRRIFEVFERYKTSIDMITTSEVAVSLTIDDTTHLEEILSELRSFGDVEIDADQTIICVVGDFAADKHGFGSRVLEALKHLPLRMISYGGSNHNLSVLVKTEDKVEALRSLHSRLF</sequence>
<dbReference type="InterPro" id="IPR005260">
    <property type="entry name" value="Asp_kin_monofn"/>
</dbReference>
<dbReference type="EC" id="2.7.2.4" evidence="8"/>
<dbReference type="Pfam" id="PF22468">
    <property type="entry name" value="ACT_9"/>
    <property type="match status" value="1"/>
</dbReference>
<evidence type="ECO:0000256" key="4">
    <source>
        <dbReference type="ARBA" id="ARBA00022741"/>
    </source>
</evidence>
<evidence type="ECO:0000256" key="6">
    <source>
        <dbReference type="ARBA" id="ARBA00022840"/>
    </source>
</evidence>
<dbReference type="PANTHER" id="PTHR21499:SF59">
    <property type="entry name" value="ASPARTOKINASE"/>
    <property type="match status" value="1"/>
</dbReference>
<reference evidence="13" key="1">
    <citation type="journal article" date="2019" name="Int. J. Syst. Evol. Microbiol.">
        <title>The Global Catalogue of Microorganisms (GCM) 10K type strain sequencing project: providing services to taxonomists for standard genome sequencing and annotation.</title>
        <authorList>
            <consortium name="The Broad Institute Genomics Platform"/>
            <consortium name="The Broad Institute Genome Sequencing Center for Infectious Disease"/>
            <person name="Wu L."/>
            <person name="Ma J."/>
        </authorList>
    </citation>
    <scope>NUCLEOTIDE SEQUENCE [LARGE SCALE GENOMIC DNA]</scope>
    <source>
        <strain evidence="13">JCM 17085</strain>
    </source>
</reference>
<comment type="similarity">
    <text evidence="2 8">Belongs to the aspartokinase family.</text>
</comment>
<comment type="caution">
    <text evidence="12">The sequence shown here is derived from an EMBL/GenBank/DDBJ whole genome shotgun (WGS) entry which is preliminary data.</text>
</comment>
<dbReference type="PROSITE" id="PS00324">
    <property type="entry name" value="ASPARTOKINASE"/>
    <property type="match status" value="1"/>
</dbReference>
<dbReference type="PIRSF" id="PIRSF000726">
    <property type="entry name" value="Asp_kin"/>
    <property type="match status" value="1"/>
</dbReference>
<dbReference type="SUPFAM" id="SSF53633">
    <property type="entry name" value="Carbamate kinase-like"/>
    <property type="match status" value="1"/>
</dbReference>
<dbReference type="InterPro" id="IPR018042">
    <property type="entry name" value="Aspartate_kinase_CS"/>
</dbReference>
<evidence type="ECO:0000259" key="11">
    <source>
        <dbReference type="Pfam" id="PF22468"/>
    </source>
</evidence>